<name>A0A8H3G2R0_9LECA</name>
<dbReference type="Gene3D" id="3.40.50.1820">
    <property type="entry name" value="alpha/beta hydrolase"/>
    <property type="match status" value="1"/>
</dbReference>
<comment type="similarity">
    <text evidence="1">Belongs to the palmitoyl-protein thioesterase family.</text>
</comment>
<evidence type="ECO:0000256" key="3">
    <source>
        <dbReference type="ARBA" id="ARBA00014212"/>
    </source>
</evidence>
<evidence type="ECO:0000256" key="5">
    <source>
        <dbReference type="ARBA" id="ARBA00022801"/>
    </source>
</evidence>
<dbReference type="PANTHER" id="PTHR11247:SF8">
    <property type="entry name" value="PALMITOYL-PROTEIN THIOESTERASE 1"/>
    <property type="match status" value="1"/>
</dbReference>
<sequence>MLNIATCIGIFSLLQRCSASWLPQQPLWPVALPKPAATSNLPLIIWHGLGDNYQADGLRALESVINETIGPTYTYFVRIDEDASADRQATFLGNLTTQVEKVCEDLASHPTLSNAPAVNALGFSQGGQFLRAYVERCNSPKVANLVTFGGQHNGISDFQNCASDDWLCRTWTGYLKSNTWSSFVQSRLVPAQYFRDPEDLDSYLDYSNFLADINNEREVKNSTYKENLEKLESFAMYVFANDTTVVPKESGWFAEVNTTSTEVTKLQDRPIYKEDWLGLKSLDKDGKLHFRTIVGGHMQFGEDTIEDVAKEYFKAK</sequence>
<proteinExistence type="inferred from homology"/>
<comment type="caution">
    <text evidence="10">The sequence shown here is derived from an EMBL/GenBank/DDBJ whole genome shotgun (WGS) entry which is preliminary data.</text>
</comment>
<evidence type="ECO:0000256" key="7">
    <source>
        <dbReference type="ARBA" id="ARBA00023180"/>
    </source>
</evidence>
<dbReference type="InterPro" id="IPR029058">
    <property type="entry name" value="AB_hydrolase_fold"/>
</dbReference>
<keyword evidence="5" id="KW-0378">Hydrolase</keyword>
<dbReference type="EMBL" id="CAJPDS010000077">
    <property type="protein sequence ID" value="CAF9934695.1"/>
    <property type="molecule type" value="Genomic_DNA"/>
</dbReference>
<dbReference type="GO" id="GO:0008474">
    <property type="term" value="F:palmitoyl-(protein) hydrolase activity"/>
    <property type="evidence" value="ECO:0007669"/>
    <property type="project" value="UniProtKB-EC"/>
</dbReference>
<evidence type="ECO:0000256" key="9">
    <source>
        <dbReference type="SAM" id="SignalP"/>
    </source>
</evidence>
<keyword evidence="7" id="KW-0325">Glycoprotein</keyword>
<evidence type="ECO:0000256" key="8">
    <source>
        <dbReference type="ARBA" id="ARBA00031934"/>
    </source>
</evidence>
<keyword evidence="11" id="KW-1185">Reference proteome</keyword>
<dbReference type="OrthoDB" id="10263094at2759"/>
<keyword evidence="4 9" id="KW-0732">Signal</keyword>
<evidence type="ECO:0000313" key="11">
    <source>
        <dbReference type="Proteomes" id="UP000664521"/>
    </source>
</evidence>
<dbReference type="AlphaFoldDB" id="A0A8H3G2R0"/>
<evidence type="ECO:0000256" key="4">
    <source>
        <dbReference type="ARBA" id="ARBA00022729"/>
    </source>
</evidence>
<protein>
    <recommendedName>
        <fullName evidence="3">Palmitoyl-protein thioesterase 1</fullName>
        <ecNumber evidence="2">3.1.2.22</ecNumber>
    </recommendedName>
    <alternativeName>
        <fullName evidence="8">Palmitoyl-protein hydrolase 1</fullName>
    </alternativeName>
</protein>
<organism evidence="10 11">
    <name type="scientific">Heterodermia speciosa</name>
    <dbReference type="NCBI Taxonomy" id="116794"/>
    <lineage>
        <taxon>Eukaryota</taxon>
        <taxon>Fungi</taxon>
        <taxon>Dikarya</taxon>
        <taxon>Ascomycota</taxon>
        <taxon>Pezizomycotina</taxon>
        <taxon>Lecanoromycetes</taxon>
        <taxon>OSLEUM clade</taxon>
        <taxon>Lecanoromycetidae</taxon>
        <taxon>Caliciales</taxon>
        <taxon>Physciaceae</taxon>
        <taxon>Heterodermia</taxon>
    </lineage>
</organism>
<reference evidence="10" key="1">
    <citation type="submission" date="2021-03" db="EMBL/GenBank/DDBJ databases">
        <authorList>
            <person name="Tagirdzhanova G."/>
        </authorList>
    </citation>
    <scope>NUCLEOTIDE SEQUENCE</scope>
</reference>
<dbReference type="PANTHER" id="PTHR11247">
    <property type="entry name" value="PALMITOYL-PROTEIN THIOESTERASE/DOLICHYLDIPHOSPHATASE 1"/>
    <property type="match status" value="1"/>
</dbReference>
<dbReference type="InterPro" id="IPR002472">
    <property type="entry name" value="Palm_thioest"/>
</dbReference>
<dbReference type="PRINTS" id="PR00414">
    <property type="entry name" value="PPTHIESTRASE"/>
</dbReference>
<evidence type="ECO:0000313" key="10">
    <source>
        <dbReference type="EMBL" id="CAF9934695.1"/>
    </source>
</evidence>
<gene>
    <name evidence="10" type="primary">PPT1</name>
    <name evidence="10" type="ORF">HETSPECPRED_009321</name>
</gene>
<feature type="chain" id="PRO_5033999878" description="Palmitoyl-protein thioesterase 1" evidence="9">
    <location>
        <begin position="20"/>
        <end position="316"/>
    </location>
</feature>
<dbReference type="EC" id="3.1.2.22" evidence="2"/>
<accession>A0A8H3G2R0</accession>
<dbReference type="SUPFAM" id="SSF53474">
    <property type="entry name" value="alpha/beta-Hydrolases"/>
    <property type="match status" value="1"/>
</dbReference>
<dbReference type="GlyCosmos" id="A0A8H3G2R0">
    <property type="glycosylation" value="2 sites, No reported glycans"/>
</dbReference>
<evidence type="ECO:0000256" key="2">
    <source>
        <dbReference type="ARBA" id="ARBA00012423"/>
    </source>
</evidence>
<evidence type="ECO:0000256" key="6">
    <source>
        <dbReference type="ARBA" id="ARBA00023157"/>
    </source>
</evidence>
<feature type="signal peptide" evidence="9">
    <location>
        <begin position="1"/>
        <end position="19"/>
    </location>
</feature>
<dbReference type="Proteomes" id="UP000664521">
    <property type="component" value="Unassembled WGS sequence"/>
</dbReference>
<dbReference type="FunFam" id="3.40.50.1820:FF:000107">
    <property type="entry name" value="Palmitoyl-protein thioesterase 1"/>
    <property type="match status" value="1"/>
</dbReference>
<evidence type="ECO:0000256" key="1">
    <source>
        <dbReference type="ARBA" id="ARBA00010758"/>
    </source>
</evidence>
<keyword evidence="6" id="KW-1015">Disulfide bond</keyword>
<dbReference type="Pfam" id="PF02089">
    <property type="entry name" value="Palm_thioest"/>
    <property type="match status" value="1"/>
</dbReference>